<gene>
    <name evidence="2" type="ORF">NCTC12157_01064</name>
</gene>
<dbReference type="AlphaFoldDB" id="A0A377NBN5"/>
<evidence type="ECO:0000256" key="1">
    <source>
        <dbReference type="SAM" id="MobiDB-lite"/>
    </source>
</evidence>
<dbReference type="Proteomes" id="UP000254304">
    <property type="component" value="Unassembled WGS sequence"/>
</dbReference>
<evidence type="ECO:0000313" key="3">
    <source>
        <dbReference type="Proteomes" id="UP000254304"/>
    </source>
</evidence>
<feature type="region of interest" description="Disordered" evidence="1">
    <location>
        <begin position="1"/>
        <end position="38"/>
    </location>
</feature>
<sequence length="135" mass="14308">MVSSISGNPLRAAPARPASAPMTLQPDHGVVIPDDASEPFGLGPAPAVLVQARRHLSQLGKGARVNLGGRHLALNPVEEGDIAAFAVAYRQGLHPLAVERHNRLRHHDAGMTQGIQPRQLALYLVTMVVIPAMNA</sequence>
<organism evidence="2 3">
    <name type="scientific">Ewingella americana</name>
    <dbReference type="NCBI Taxonomy" id="41202"/>
    <lineage>
        <taxon>Bacteria</taxon>
        <taxon>Pseudomonadati</taxon>
        <taxon>Pseudomonadota</taxon>
        <taxon>Gammaproteobacteria</taxon>
        <taxon>Enterobacterales</taxon>
        <taxon>Yersiniaceae</taxon>
        <taxon>Ewingella</taxon>
    </lineage>
</organism>
<feature type="compositionally biased region" description="Low complexity" evidence="1">
    <location>
        <begin position="9"/>
        <end position="21"/>
    </location>
</feature>
<proteinExistence type="predicted"/>
<reference evidence="2 3" key="1">
    <citation type="submission" date="2018-06" db="EMBL/GenBank/DDBJ databases">
        <authorList>
            <consortium name="Pathogen Informatics"/>
            <person name="Doyle S."/>
        </authorList>
    </citation>
    <scope>NUCLEOTIDE SEQUENCE [LARGE SCALE GENOMIC DNA]</scope>
    <source>
        <strain evidence="2 3">NCTC12157</strain>
    </source>
</reference>
<protein>
    <submittedName>
        <fullName evidence="2">Uncharacterized protein</fullName>
    </submittedName>
</protein>
<accession>A0A377NBN5</accession>
<name>A0A377NBN5_9GAMM</name>
<dbReference type="EMBL" id="UGGO01000001">
    <property type="protein sequence ID" value="STQ43376.1"/>
    <property type="molecule type" value="Genomic_DNA"/>
</dbReference>
<evidence type="ECO:0000313" key="2">
    <source>
        <dbReference type="EMBL" id="STQ43376.1"/>
    </source>
</evidence>